<proteinExistence type="predicted"/>
<sequence>MFWIQLYHKTIEQEHLFYSLFYYKIIPIHSPQEAGTMKQDTHWEDEFRAAVRQSSVQGITEILRNAMKAAVLAGKREQTVKHRALLLIEDECSGNPQLLHPLTDVLANLQQETAQELAVFLLVSLYPHSPASAIARLKQLANSAFKSVREWTAHACGTLLSRHFDSFYPELTQWITDPSPFIRRTALISAKLAAKPGNPALAEQLLDLIEPLLYDKHSEIRKQLGAAVIGDGFLRVYPEQTKRRLEHWILLDSPVVRLHIAKLFSSAEAVTQWERIRPLFEQLRSDQNAAVQKAVQSAVHHLAKRLPSEPLLHITEPVQGSRIS</sequence>
<comment type="caution">
    <text evidence="1">The sequence shown here is derived from an EMBL/GenBank/DDBJ whole genome shotgun (WGS) entry which is preliminary data.</text>
</comment>
<accession>A0A229UTA2</accession>
<dbReference type="EMBL" id="NMQW01000017">
    <property type="protein sequence ID" value="OXM86119.1"/>
    <property type="molecule type" value="Genomic_DNA"/>
</dbReference>
<dbReference type="InterPro" id="IPR011989">
    <property type="entry name" value="ARM-like"/>
</dbReference>
<evidence type="ECO:0008006" key="3">
    <source>
        <dbReference type="Google" id="ProtNLM"/>
    </source>
</evidence>
<name>A0A229UTA2_9BACL</name>
<gene>
    <name evidence="1" type="ORF">CF651_12945</name>
</gene>
<dbReference type="SUPFAM" id="SSF48371">
    <property type="entry name" value="ARM repeat"/>
    <property type="match status" value="1"/>
</dbReference>
<evidence type="ECO:0000313" key="1">
    <source>
        <dbReference type="EMBL" id="OXM86119.1"/>
    </source>
</evidence>
<evidence type="ECO:0000313" key="2">
    <source>
        <dbReference type="Proteomes" id="UP000215509"/>
    </source>
</evidence>
<dbReference type="AlphaFoldDB" id="A0A229UTA2"/>
<reference evidence="1 2" key="1">
    <citation type="submission" date="2017-07" db="EMBL/GenBank/DDBJ databases">
        <title>Genome sequencing and assembly of Paenibacillus rigui.</title>
        <authorList>
            <person name="Mayilraj S."/>
        </authorList>
    </citation>
    <scope>NUCLEOTIDE SEQUENCE [LARGE SCALE GENOMIC DNA]</scope>
    <source>
        <strain evidence="1 2">JCM 16352</strain>
    </source>
</reference>
<dbReference type="Pfam" id="PF08713">
    <property type="entry name" value="DNA_alkylation"/>
    <property type="match status" value="1"/>
</dbReference>
<dbReference type="Gene3D" id="1.25.10.10">
    <property type="entry name" value="Leucine-rich Repeat Variant"/>
    <property type="match status" value="1"/>
</dbReference>
<protein>
    <recommendedName>
        <fullName evidence="3">HEAT repeat domain-containing protein</fullName>
    </recommendedName>
</protein>
<keyword evidence="2" id="KW-1185">Reference proteome</keyword>
<dbReference type="Proteomes" id="UP000215509">
    <property type="component" value="Unassembled WGS sequence"/>
</dbReference>
<dbReference type="OrthoDB" id="2477996at2"/>
<organism evidence="1 2">
    <name type="scientific">Paenibacillus rigui</name>
    <dbReference type="NCBI Taxonomy" id="554312"/>
    <lineage>
        <taxon>Bacteria</taxon>
        <taxon>Bacillati</taxon>
        <taxon>Bacillota</taxon>
        <taxon>Bacilli</taxon>
        <taxon>Bacillales</taxon>
        <taxon>Paenibacillaceae</taxon>
        <taxon>Paenibacillus</taxon>
    </lineage>
</organism>
<dbReference type="InterPro" id="IPR014825">
    <property type="entry name" value="DNA_alkylation"/>
</dbReference>
<dbReference type="InterPro" id="IPR016024">
    <property type="entry name" value="ARM-type_fold"/>
</dbReference>